<accession>A0AAP3GXG4</accession>
<feature type="coiled-coil region" evidence="1">
    <location>
        <begin position="15"/>
        <end position="42"/>
    </location>
</feature>
<dbReference type="Proteomes" id="UP001213015">
    <property type="component" value="Unassembled WGS sequence"/>
</dbReference>
<organism evidence="2 3">
    <name type="scientific">Lactobacillus mulieris</name>
    <dbReference type="NCBI Taxonomy" id="2508708"/>
    <lineage>
        <taxon>Bacteria</taxon>
        <taxon>Bacillati</taxon>
        <taxon>Bacillota</taxon>
        <taxon>Bacilli</taxon>
        <taxon>Lactobacillales</taxon>
        <taxon>Lactobacillaceae</taxon>
        <taxon>Lactobacillus</taxon>
    </lineage>
</organism>
<name>A0AAP3GXG4_9LACO</name>
<proteinExistence type="predicted"/>
<evidence type="ECO:0000313" key="3">
    <source>
        <dbReference type="Proteomes" id="UP001213015"/>
    </source>
</evidence>
<reference evidence="2" key="1">
    <citation type="submission" date="2022-01" db="EMBL/GenBank/DDBJ databases">
        <title>VMRC isolate genome collection.</title>
        <authorList>
            <person name="France M."/>
            <person name="Rutt L."/>
            <person name="Humphrys M."/>
            <person name="Ravel J."/>
        </authorList>
    </citation>
    <scope>NUCLEOTIDE SEQUENCE</scope>
    <source>
        <strain evidence="2">C0127B5</strain>
    </source>
</reference>
<comment type="caution">
    <text evidence="2">The sequence shown here is derived from an EMBL/GenBank/DDBJ whole genome shotgun (WGS) entry which is preliminary data.</text>
</comment>
<dbReference type="EMBL" id="JAKHLF010000011">
    <property type="protein sequence ID" value="MCZ3845177.1"/>
    <property type="molecule type" value="Genomic_DNA"/>
</dbReference>
<keyword evidence="1" id="KW-0175">Coiled coil</keyword>
<dbReference type="RefSeq" id="WP_144887441.1">
    <property type="nucleotide sequence ID" value="NZ_JAAVSE010000003.1"/>
</dbReference>
<protein>
    <submittedName>
        <fullName evidence="2">Uncharacterized protein</fullName>
    </submittedName>
</protein>
<gene>
    <name evidence="2" type="ORF">L2422_06675</name>
</gene>
<sequence>MTKNKAQKTVNFYHLKAKKDVLDEIENKLKFVRSKIKKHQSRDIETIDIHDNKYYFTSIEMQSVDENGTEDVFLINVSRLDPSKQINMGDLDKDIEHRNRPIKKTDREGQVIDTQFLYNPLTHICAFARTAGGLNKALFKSFLSKFCNIRGVSFEIILEEAALSKLNRMQSPSSLEYKIAAPKNVTQIDNNRDELKDIEYADALSAGTMTMILKAEKDSKLNLARVKEKAKTLFQNSETLGIKKLLLEGTNDDGVFEPIDLIEHKVDYHGSVEYNNYITDRNMFDFLRKAYYNNYDYFRKFE</sequence>
<dbReference type="AlphaFoldDB" id="A0AAP3GXG4"/>
<evidence type="ECO:0000313" key="2">
    <source>
        <dbReference type="EMBL" id="MCZ3845177.1"/>
    </source>
</evidence>
<evidence type="ECO:0000256" key="1">
    <source>
        <dbReference type="SAM" id="Coils"/>
    </source>
</evidence>